<dbReference type="HOGENOM" id="CLU_031506_0_1_4"/>
<feature type="binding site" evidence="4">
    <location>
        <position position="159"/>
    </location>
    <ligand>
        <name>a divalent metal cation</name>
        <dbReference type="ChEBI" id="CHEBI:60240"/>
        <label>2</label>
    </ligand>
</feature>
<dbReference type="GO" id="GO:0016788">
    <property type="term" value="F:hydrolase activity, acting on ester bonds"/>
    <property type="evidence" value="ECO:0007669"/>
    <property type="project" value="InterPro"/>
</dbReference>
<protein>
    <submittedName>
        <fullName evidence="5">Hydrolase, TatD family</fullName>
    </submittedName>
</protein>
<feature type="binding site" evidence="4">
    <location>
        <position position="136"/>
    </location>
    <ligand>
        <name>a divalent metal cation</name>
        <dbReference type="ChEBI" id="CHEBI:60240"/>
        <label>2</label>
    </ligand>
</feature>
<evidence type="ECO:0000313" key="6">
    <source>
        <dbReference type="Proteomes" id="UP000005089"/>
    </source>
</evidence>
<organism evidence="5 6">
    <name type="scientific">Oxalobacter formigenes OXCC13</name>
    <dbReference type="NCBI Taxonomy" id="556269"/>
    <lineage>
        <taxon>Bacteria</taxon>
        <taxon>Pseudomonadati</taxon>
        <taxon>Pseudomonadota</taxon>
        <taxon>Betaproteobacteria</taxon>
        <taxon>Burkholderiales</taxon>
        <taxon>Oxalobacteraceae</taxon>
        <taxon>Oxalobacter</taxon>
    </lineage>
</organism>
<dbReference type="InterPro" id="IPR001130">
    <property type="entry name" value="TatD-like"/>
</dbReference>
<dbReference type="STRING" id="847.BRW83_1220"/>
<keyword evidence="6" id="KW-1185">Reference proteome</keyword>
<evidence type="ECO:0000256" key="2">
    <source>
        <dbReference type="ARBA" id="ARBA00022723"/>
    </source>
</evidence>
<dbReference type="EMBL" id="GG658170">
    <property type="protein sequence ID" value="EEO29903.1"/>
    <property type="molecule type" value="Genomic_DNA"/>
</dbReference>
<comment type="similarity">
    <text evidence="1">Belongs to the metallo-dependent hydrolases superfamily. TatD-type hydrolase family.</text>
</comment>
<dbReference type="FunFam" id="3.20.20.140:FF:000005">
    <property type="entry name" value="TatD family hydrolase"/>
    <property type="match status" value="1"/>
</dbReference>
<evidence type="ECO:0000256" key="3">
    <source>
        <dbReference type="ARBA" id="ARBA00022801"/>
    </source>
</evidence>
<dbReference type="Pfam" id="PF01026">
    <property type="entry name" value="TatD_DNase"/>
    <property type="match status" value="1"/>
</dbReference>
<proteinExistence type="inferred from homology"/>
<dbReference type="SUPFAM" id="SSF51556">
    <property type="entry name" value="Metallo-dependent hydrolases"/>
    <property type="match status" value="1"/>
</dbReference>
<feature type="binding site" evidence="4">
    <location>
        <position position="8"/>
    </location>
    <ligand>
        <name>a divalent metal cation</name>
        <dbReference type="ChEBI" id="CHEBI:60240"/>
        <label>1</label>
    </ligand>
</feature>
<dbReference type="InterPro" id="IPR032466">
    <property type="entry name" value="Metal_Hydrolase"/>
</dbReference>
<keyword evidence="2 4" id="KW-0479">Metal-binding</keyword>
<feature type="binding site" evidence="4">
    <location>
        <position position="209"/>
    </location>
    <ligand>
        <name>a divalent metal cation</name>
        <dbReference type="ChEBI" id="CHEBI:60240"/>
        <label>1</label>
    </ligand>
</feature>
<evidence type="ECO:0000256" key="1">
    <source>
        <dbReference type="ARBA" id="ARBA00009275"/>
    </source>
</evidence>
<dbReference type="InterPro" id="IPR018228">
    <property type="entry name" value="DNase_TatD-rel_CS"/>
</dbReference>
<dbReference type="PANTHER" id="PTHR46124:SF2">
    <property type="entry name" value="D-AMINOACYL-TRNA DEACYLASE"/>
    <property type="match status" value="1"/>
</dbReference>
<dbReference type="OrthoDB" id="9810005at2"/>
<dbReference type="PROSITE" id="PS01091">
    <property type="entry name" value="TATD_3"/>
    <property type="match status" value="1"/>
</dbReference>
<reference evidence="5 6" key="1">
    <citation type="submission" date="2009-02" db="EMBL/GenBank/DDBJ databases">
        <title>The Genome Sequence of Oxalobacter formigenes OXCC13.</title>
        <authorList>
            <consortium name="The Broad Institute Genome Sequencing Platform"/>
            <person name="Ward D."/>
            <person name="Young S.K."/>
            <person name="Kodira C.D."/>
            <person name="Zeng Q."/>
            <person name="Koehrsen M."/>
            <person name="Alvarado L."/>
            <person name="Berlin A."/>
            <person name="Borenstein D."/>
            <person name="Chen Z."/>
            <person name="Engels R."/>
            <person name="Freedman E."/>
            <person name="Gellesch M."/>
            <person name="Goldberg J."/>
            <person name="Griggs A."/>
            <person name="Gujja S."/>
            <person name="Heiman D."/>
            <person name="Hepburn T."/>
            <person name="Howarth C."/>
            <person name="Jen D."/>
            <person name="Larson L."/>
            <person name="Lewis B."/>
            <person name="Mehta T."/>
            <person name="Park D."/>
            <person name="Pearson M."/>
            <person name="Roberts A."/>
            <person name="Saif S."/>
            <person name="Shea T."/>
            <person name="Shenoy N."/>
            <person name="Sisk P."/>
            <person name="Stolte C."/>
            <person name="Sykes S."/>
            <person name="Walk T."/>
            <person name="White J."/>
            <person name="Yandava C."/>
            <person name="Allison M.J."/>
            <person name="Lander E."/>
            <person name="Nusbaum C."/>
            <person name="Galagan J."/>
            <person name="Birren B."/>
        </authorList>
    </citation>
    <scope>NUCLEOTIDE SEQUENCE [LARGE SCALE GENOMIC DNA]</scope>
    <source>
        <strain evidence="5 6">OXCC13</strain>
    </source>
</reference>
<keyword evidence="3 5" id="KW-0378">Hydrolase</keyword>
<feature type="binding site" evidence="4">
    <location>
        <position position="96"/>
    </location>
    <ligand>
        <name>a divalent metal cation</name>
        <dbReference type="ChEBI" id="CHEBI:60240"/>
        <label>1</label>
    </ligand>
</feature>
<dbReference type="Gene3D" id="3.20.20.140">
    <property type="entry name" value="Metal-dependent hydrolases"/>
    <property type="match status" value="1"/>
</dbReference>
<feature type="binding site" evidence="4">
    <location>
        <position position="6"/>
    </location>
    <ligand>
        <name>a divalent metal cation</name>
        <dbReference type="ChEBI" id="CHEBI:60240"/>
        <label>1</label>
    </ligand>
</feature>
<sequence>MWIDTHCHLEAEEFAGREETIAAEAAKMNIRQIVIPSVDRSGFERVSRLAHACDNCSYAVGIHPMYVADSHEDDLAGLKRFLEKNISDPKLVAIGEIGLDFYVPELNQSPLKEKQEYFLSEQLKMAKEFDLPVLLHTRRSVDMVLKYLRRHNIRLGIAHAFNGSFQQAKAFTDLGFMLSFCGTSTYERAQQLRKLVSELPEEVIVIETDSPDLPPSWLQKKENSPLELPRIGEVIAGLRGVSVENLADFTSRNAMQAIPRLVFHLSKG</sequence>
<evidence type="ECO:0000313" key="5">
    <source>
        <dbReference type="EMBL" id="EEO29903.1"/>
    </source>
</evidence>
<dbReference type="Proteomes" id="UP000005089">
    <property type="component" value="Unassembled WGS sequence"/>
</dbReference>
<gene>
    <name evidence="5" type="ORF">OFBG_00931</name>
</gene>
<evidence type="ECO:0000256" key="4">
    <source>
        <dbReference type="PIRSR" id="PIRSR005902-1"/>
    </source>
</evidence>
<dbReference type="GeneID" id="77135104"/>
<dbReference type="GO" id="GO:0046872">
    <property type="term" value="F:metal ion binding"/>
    <property type="evidence" value="ECO:0007669"/>
    <property type="project" value="UniProtKB-KW"/>
</dbReference>
<dbReference type="PANTHER" id="PTHR46124">
    <property type="entry name" value="D-AMINOACYL-TRNA DEACYLASE"/>
    <property type="match status" value="1"/>
</dbReference>
<dbReference type="CDD" id="cd01310">
    <property type="entry name" value="TatD_DNAse"/>
    <property type="match status" value="1"/>
</dbReference>
<dbReference type="RefSeq" id="WP_005880686.1">
    <property type="nucleotide sequence ID" value="NZ_CP019430.1"/>
</dbReference>
<dbReference type="eggNOG" id="COG0084">
    <property type="taxonomic scope" value="Bacteria"/>
</dbReference>
<name>C3X9M7_OXAFO</name>
<accession>C3X9M7</accession>
<dbReference type="AlphaFoldDB" id="C3X9M7"/>
<dbReference type="PIRSF" id="PIRSF005902">
    <property type="entry name" value="DNase_TatD"/>
    <property type="match status" value="1"/>
</dbReference>